<dbReference type="CTD" id="20248314"/>
<dbReference type="Proteomes" id="UP000030746">
    <property type="component" value="Unassembled WGS sequence"/>
</dbReference>
<evidence type="ECO:0000313" key="4">
    <source>
        <dbReference type="Proteomes" id="UP000030746"/>
    </source>
</evidence>
<feature type="chain" id="PRO_5004716631" evidence="2">
    <location>
        <begin position="21"/>
        <end position="237"/>
    </location>
</feature>
<dbReference type="GeneID" id="20248314"/>
<accession>V4AGB8</accession>
<feature type="signal peptide" evidence="2">
    <location>
        <begin position="1"/>
        <end position="20"/>
    </location>
</feature>
<name>V4AGB8_LOTGI</name>
<feature type="region of interest" description="Disordered" evidence="1">
    <location>
        <begin position="50"/>
        <end position="84"/>
    </location>
</feature>
<reference evidence="3 4" key="1">
    <citation type="journal article" date="2013" name="Nature">
        <title>Insights into bilaterian evolution from three spiralian genomes.</title>
        <authorList>
            <person name="Simakov O."/>
            <person name="Marletaz F."/>
            <person name="Cho S.J."/>
            <person name="Edsinger-Gonzales E."/>
            <person name="Havlak P."/>
            <person name="Hellsten U."/>
            <person name="Kuo D.H."/>
            <person name="Larsson T."/>
            <person name="Lv J."/>
            <person name="Arendt D."/>
            <person name="Savage R."/>
            <person name="Osoegawa K."/>
            <person name="de Jong P."/>
            <person name="Grimwood J."/>
            <person name="Chapman J.A."/>
            <person name="Shapiro H."/>
            <person name="Aerts A."/>
            <person name="Otillar R.P."/>
            <person name="Terry A.Y."/>
            <person name="Boore J.L."/>
            <person name="Grigoriev I.V."/>
            <person name="Lindberg D.R."/>
            <person name="Seaver E.C."/>
            <person name="Weisblat D.A."/>
            <person name="Putnam N.H."/>
            <person name="Rokhsar D.S."/>
        </authorList>
    </citation>
    <scope>NUCLEOTIDE SEQUENCE [LARGE SCALE GENOMIC DNA]</scope>
</reference>
<dbReference type="KEGG" id="lgi:LOTGIDRAFT_230504"/>
<feature type="compositionally biased region" description="Basic and acidic residues" evidence="1">
    <location>
        <begin position="54"/>
        <end position="71"/>
    </location>
</feature>
<dbReference type="EMBL" id="KB200129">
    <property type="protein sequence ID" value="ESP03089.1"/>
    <property type="molecule type" value="Genomic_DNA"/>
</dbReference>
<evidence type="ECO:0000313" key="3">
    <source>
        <dbReference type="EMBL" id="ESP03089.1"/>
    </source>
</evidence>
<dbReference type="RefSeq" id="XP_009046559.1">
    <property type="nucleotide sequence ID" value="XM_009048311.1"/>
</dbReference>
<evidence type="ECO:0000256" key="2">
    <source>
        <dbReference type="SAM" id="SignalP"/>
    </source>
</evidence>
<sequence>MDLSIIALFLVLALVPIIQTNSLHDDTIEAPRIRMKPQFKGIKTRIISRSKSPRFSEIHDKHSHHVLRDQPKSSASRSTKRLLPNDYKVNRRRFRTSSRNNRQRTSTKITDYLSANNQIVQPLDLHGIPTQYKSLSSRSKGYREKYEKPKTYEGNSLKYTSLQNDEVRSHSKRGVIIGGPLGSKGEDYISQPKIISRVYKPGSNEPIVTWVVGKPTNVNDYKPPIILEAAIPGANLP</sequence>
<gene>
    <name evidence="3" type="ORF">LOTGIDRAFT_230504</name>
</gene>
<dbReference type="AlphaFoldDB" id="V4AGB8"/>
<keyword evidence="2" id="KW-0732">Signal</keyword>
<proteinExistence type="predicted"/>
<dbReference type="HOGENOM" id="CLU_1171771_0_0_1"/>
<evidence type="ECO:0000256" key="1">
    <source>
        <dbReference type="SAM" id="MobiDB-lite"/>
    </source>
</evidence>
<protein>
    <submittedName>
        <fullName evidence="3">Uncharacterized protein</fullName>
    </submittedName>
</protein>
<organism evidence="3 4">
    <name type="scientific">Lottia gigantea</name>
    <name type="common">Giant owl limpet</name>
    <dbReference type="NCBI Taxonomy" id="225164"/>
    <lineage>
        <taxon>Eukaryota</taxon>
        <taxon>Metazoa</taxon>
        <taxon>Spiralia</taxon>
        <taxon>Lophotrochozoa</taxon>
        <taxon>Mollusca</taxon>
        <taxon>Gastropoda</taxon>
        <taxon>Patellogastropoda</taxon>
        <taxon>Lottioidea</taxon>
        <taxon>Lottiidae</taxon>
        <taxon>Lottia</taxon>
    </lineage>
</organism>
<keyword evidence="4" id="KW-1185">Reference proteome</keyword>